<organism evidence="1 2">
    <name type="scientific">Trifolium medium</name>
    <dbReference type="NCBI Taxonomy" id="97028"/>
    <lineage>
        <taxon>Eukaryota</taxon>
        <taxon>Viridiplantae</taxon>
        <taxon>Streptophyta</taxon>
        <taxon>Embryophyta</taxon>
        <taxon>Tracheophyta</taxon>
        <taxon>Spermatophyta</taxon>
        <taxon>Magnoliopsida</taxon>
        <taxon>eudicotyledons</taxon>
        <taxon>Gunneridae</taxon>
        <taxon>Pentapetalae</taxon>
        <taxon>rosids</taxon>
        <taxon>fabids</taxon>
        <taxon>Fabales</taxon>
        <taxon>Fabaceae</taxon>
        <taxon>Papilionoideae</taxon>
        <taxon>50 kb inversion clade</taxon>
        <taxon>NPAAA clade</taxon>
        <taxon>Hologalegina</taxon>
        <taxon>IRL clade</taxon>
        <taxon>Trifolieae</taxon>
        <taxon>Trifolium</taxon>
    </lineage>
</organism>
<sequence length="35" mass="4057">VSFAIVKEFDSLMQKAPYSPPLKLRAEDLDSWMQD</sequence>
<keyword evidence="2" id="KW-1185">Reference proteome</keyword>
<dbReference type="EMBL" id="LXQA010393943">
    <property type="protein sequence ID" value="MCI48969.1"/>
    <property type="molecule type" value="Genomic_DNA"/>
</dbReference>
<name>A0A392SJY4_9FABA</name>
<feature type="non-terminal residue" evidence="1">
    <location>
        <position position="1"/>
    </location>
</feature>
<proteinExistence type="predicted"/>
<dbReference type="AlphaFoldDB" id="A0A392SJY4"/>
<comment type="caution">
    <text evidence="1">The sequence shown here is derived from an EMBL/GenBank/DDBJ whole genome shotgun (WGS) entry which is preliminary data.</text>
</comment>
<accession>A0A392SJY4</accession>
<dbReference type="Proteomes" id="UP000265520">
    <property type="component" value="Unassembled WGS sequence"/>
</dbReference>
<evidence type="ECO:0000313" key="1">
    <source>
        <dbReference type="EMBL" id="MCI48969.1"/>
    </source>
</evidence>
<evidence type="ECO:0000313" key="2">
    <source>
        <dbReference type="Proteomes" id="UP000265520"/>
    </source>
</evidence>
<reference evidence="1 2" key="1">
    <citation type="journal article" date="2018" name="Front. Plant Sci.">
        <title>Red Clover (Trifolium pratense) and Zigzag Clover (T. medium) - A Picture of Genomic Similarities and Differences.</title>
        <authorList>
            <person name="Dluhosova J."/>
            <person name="Istvanek J."/>
            <person name="Nedelnik J."/>
            <person name="Repkova J."/>
        </authorList>
    </citation>
    <scope>NUCLEOTIDE SEQUENCE [LARGE SCALE GENOMIC DNA]</scope>
    <source>
        <strain evidence="2">cv. 10/8</strain>
        <tissue evidence="1">Leaf</tissue>
    </source>
</reference>
<protein>
    <submittedName>
        <fullName evidence="1">Uncharacterized protein</fullName>
    </submittedName>
</protein>